<dbReference type="InterPro" id="IPR000387">
    <property type="entry name" value="Tyr_Pase_dom"/>
</dbReference>
<dbReference type="GO" id="GO:0004721">
    <property type="term" value="F:phosphoprotein phosphatase activity"/>
    <property type="evidence" value="ECO:0007669"/>
    <property type="project" value="InterPro"/>
</dbReference>
<comment type="caution">
    <text evidence="3">The sequence shown here is derived from an EMBL/GenBank/DDBJ whole genome shotgun (WGS) entry which is preliminary data.</text>
</comment>
<dbReference type="InterPro" id="IPR016130">
    <property type="entry name" value="Tyr_Pase_AS"/>
</dbReference>
<dbReference type="AlphaFoldDB" id="A0A8H4J313"/>
<feature type="region of interest" description="Disordered" evidence="1">
    <location>
        <begin position="1"/>
        <end position="26"/>
    </location>
</feature>
<dbReference type="OrthoDB" id="449382at2759"/>
<evidence type="ECO:0000313" key="3">
    <source>
        <dbReference type="EMBL" id="KAF4312365.1"/>
    </source>
</evidence>
<reference evidence="3" key="1">
    <citation type="submission" date="2020-04" db="EMBL/GenBank/DDBJ databases">
        <title>Genome Assembly and Annotation of Botryosphaeria dothidea sdau 11-99, a Latent Pathogen of Apple Fruit Ring Rot in China.</title>
        <authorList>
            <person name="Yu C."/>
            <person name="Diao Y."/>
            <person name="Lu Q."/>
            <person name="Zhao J."/>
            <person name="Cui S."/>
            <person name="Peng C."/>
            <person name="He B."/>
            <person name="Liu H."/>
        </authorList>
    </citation>
    <scope>NUCLEOTIDE SEQUENCE [LARGE SCALE GENOMIC DNA]</scope>
    <source>
        <strain evidence="3">Sdau11-99</strain>
    </source>
</reference>
<sequence>MSTTTTNTAAPHSPPPPAPRLPPPFISTPTIANLRDAGNVDLPGTQRHIRPRTLLRSADPSRADAYALAALRALRVSRVFDLRSKPEIVKAGGAREDYGGGEARRVWCPVFEEADYSPERLAVRFEQYGREGTEGVVTAYGDILSHAGPAYGTILRHIAALPSSGEPDAFLVHCTAGKDRTGLFVALLLSMLGVDDERIADEYALTDVGMAHVMPMFVERLVELPSFKDDKAGAERMVRSRKENMLATMVMIHEKYGSAEDYVRTVCGITAEEIERIRQVMIVSEDRTEDGDARKAAL</sequence>
<feature type="compositionally biased region" description="Pro residues" evidence="1">
    <location>
        <begin position="12"/>
        <end position="26"/>
    </location>
</feature>
<dbReference type="SUPFAM" id="SSF52799">
    <property type="entry name" value="(Phosphotyrosine protein) phosphatases II"/>
    <property type="match status" value="1"/>
</dbReference>
<dbReference type="PROSITE" id="PS50056">
    <property type="entry name" value="TYR_PHOSPHATASE_2"/>
    <property type="match status" value="1"/>
</dbReference>
<feature type="compositionally biased region" description="Low complexity" evidence="1">
    <location>
        <begin position="1"/>
        <end position="11"/>
    </location>
</feature>
<proteinExistence type="predicted"/>
<dbReference type="InterPro" id="IPR029021">
    <property type="entry name" value="Prot-tyrosine_phosphatase-like"/>
</dbReference>
<evidence type="ECO:0000313" key="4">
    <source>
        <dbReference type="Proteomes" id="UP000572817"/>
    </source>
</evidence>
<gene>
    <name evidence="3" type="ORF">GTA08_BOTSDO12217</name>
</gene>
<dbReference type="EMBL" id="WWBZ02000007">
    <property type="protein sequence ID" value="KAF4312365.1"/>
    <property type="molecule type" value="Genomic_DNA"/>
</dbReference>
<accession>A0A8H4J313</accession>
<dbReference type="PROSITE" id="PS00383">
    <property type="entry name" value="TYR_PHOSPHATASE_1"/>
    <property type="match status" value="1"/>
</dbReference>
<dbReference type="PANTHER" id="PTHR31126:SF1">
    <property type="entry name" value="TYROSINE SPECIFIC PROTEIN PHOSPHATASES DOMAIN-CONTAINING PROTEIN"/>
    <property type="match status" value="1"/>
</dbReference>
<dbReference type="Gene3D" id="3.90.190.10">
    <property type="entry name" value="Protein tyrosine phosphatase superfamily"/>
    <property type="match status" value="1"/>
</dbReference>
<keyword evidence="4" id="KW-1185">Reference proteome</keyword>
<name>A0A8H4J313_9PEZI</name>
<evidence type="ECO:0000256" key="1">
    <source>
        <dbReference type="SAM" id="MobiDB-lite"/>
    </source>
</evidence>
<organism evidence="3 4">
    <name type="scientific">Botryosphaeria dothidea</name>
    <dbReference type="NCBI Taxonomy" id="55169"/>
    <lineage>
        <taxon>Eukaryota</taxon>
        <taxon>Fungi</taxon>
        <taxon>Dikarya</taxon>
        <taxon>Ascomycota</taxon>
        <taxon>Pezizomycotina</taxon>
        <taxon>Dothideomycetes</taxon>
        <taxon>Dothideomycetes incertae sedis</taxon>
        <taxon>Botryosphaeriales</taxon>
        <taxon>Botryosphaeriaceae</taxon>
        <taxon>Botryosphaeria</taxon>
    </lineage>
</organism>
<dbReference type="Pfam" id="PF13350">
    <property type="entry name" value="Y_phosphatase3"/>
    <property type="match status" value="1"/>
</dbReference>
<dbReference type="InterPro" id="IPR026893">
    <property type="entry name" value="Tyr/Ser_Pase_IphP-type"/>
</dbReference>
<feature type="domain" description="Tyrosine specific protein phosphatases" evidence="2">
    <location>
        <begin position="152"/>
        <end position="218"/>
    </location>
</feature>
<dbReference type="PANTHER" id="PTHR31126">
    <property type="entry name" value="TYROSINE-PROTEIN PHOSPHATASE"/>
    <property type="match status" value="1"/>
</dbReference>
<protein>
    <submittedName>
        <fullName evidence="3">Tyrosine-protein phosphatase</fullName>
    </submittedName>
</protein>
<evidence type="ECO:0000259" key="2">
    <source>
        <dbReference type="PROSITE" id="PS50056"/>
    </source>
</evidence>
<dbReference type="Proteomes" id="UP000572817">
    <property type="component" value="Unassembled WGS sequence"/>
</dbReference>